<evidence type="ECO:0000259" key="5">
    <source>
        <dbReference type="PROSITE" id="PS51075"/>
    </source>
</evidence>
<dbReference type="InterPro" id="IPR036578">
    <property type="entry name" value="SMAD_MH1_sf"/>
</dbReference>
<dbReference type="GO" id="GO:0005634">
    <property type="term" value="C:nucleus"/>
    <property type="evidence" value="ECO:0007669"/>
    <property type="project" value="UniProtKB-SubCell"/>
</dbReference>
<organism evidence="6">
    <name type="scientific">Henneguya salminicola</name>
    <name type="common">Myxosporean</name>
    <dbReference type="NCBI Taxonomy" id="69463"/>
    <lineage>
        <taxon>Eukaryota</taxon>
        <taxon>Metazoa</taxon>
        <taxon>Cnidaria</taxon>
        <taxon>Myxozoa</taxon>
        <taxon>Myxosporea</taxon>
        <taxon>Bivalvulida</taxon>
        <taxon>Platysporina</taxon>
        <taxon>Myxobolidae</taxon>
        <taxon>Henneguya</taxon>
    </lineage>
</organism>
<dbReference type="InterPro" id="IPR013019">
    <property type="entry name" value="MAD_homology_MH1"/>
</dbReference>
<dbReference type="Gene3D" id="3.90.520.10">
    <property type="entry name" value="SMAD MH1 domain"/>
    <property type="match status" value="1"/>
</dbReference>
<accession>A0A6G3MEE1</accession>
<evidence type="ECO:0000256" key="1">
    <source>
        <dbReference type="ARBA" id="ARBA00004123"/>
    </source>
</evidence>
<dbReference type="OrthoDB" id="6017305at2759"/>
<keyword evidence="4" id="KW-0539">Nucleus</keyword>
<proteinExistence type="predicted"/>
<dbReference type="GO" id="GO:0005667">
    <property type="term" value="C:transcription regulator complex"/>
    <property type="evidence" value="ECO:0007669"/>
    <property type="project" value="InterPro"/>
</dbReference>
<evidence type="ECO:0000256" key="2">
    <source>
        <dbReference type="ARBA" id="ARBA00023015"/>
    </source>
</evidence>
<reference evidence="6" key="1">
    <citation type="submission" date="2018-11" db="EMBL/GenBank/DDBJ databases">
        <title>Henneguya salminicola genome and transcriptome.</title>
        <authorList>
            <person name="Yahalomi D."/>
            <person name="Atkinson S.D."/>
            <person name="Neuhof M."/>
            <person name="Chang E.S."/>
            <person name="Philippe H."/>
            <person name="Cartwright P."/>
            <person name="Bartholomew J.L."/>
            <person name="Huchon D."/>
        </authorList>
    </citation>
    <scope>NUCLEOTIDE SEQUENCE</scope>
    <source>
        <strain evidence="6">Hz1</strain>
        <tissue evidence="6">Whole</tissue>
    </source>
</reference>
<evidence type="ECO:0000256" key="4">
    <source>
        <dbReference type="ARBA" id="ARBA00023242"/>
    </source>
</evidence>
<name>A0A6G3MEE1_HENSL</name>
<keyword evidence="3" id="KW-0804">Transcription</keyword>
<protein>
    <submittedName>
        <fullName evidence="6">Dwarfin sma-2 (Trinotate prediction)</fullName>
    </submittedName>
</protein>
<dbReference type="EMBL" id="GHBP01000487">
    <property type="protein sequence ID" value="NDJ92331.1"/>
    <property type="molecule type" value="Transcribed_RNA"/>
</dbReference>
<keyword evidence="2" id="KW-0805">Transcription regulation</keyword>
<feature type="domain" description="MH1" evidence="5">
    <location>
        <begin position="16"/>
        <end position="142"/>
    </location>
</feature>
<dbReference type="InterPro" id="IPR003619">
    <property type="entry name" value="MAD_homology1_Dwarfin-type"/>
</dbReference>
<evidence type="ECO:0000313" key="6">
    <source>
        <dbReference type="EMBL" id="NDJ92331.1"/>
    </source>
</evidence>
<evidence type="ECO:0000256" key="3">
    <source>
        <dbReference type="ARBA" id="ARBA00023163"/>
    </source>
</evidence>
<dbReference type="SMART" id="SM00523">
    <property type="entry name" value="DWA"/>
    <property type="match status" value="1"/>
</dbReference>
<dbReference type="AlphaFoldDB" id="A0A6G3MEE1"/>
<comment type="subcellular location">
    <subcellularLocation>
        <location evidence="1">Nucleus</location>
    </subcellularLocation>
</comment>
<dbReference type="GO" id="GO:0006355">
    <property type="term" value="P:regulation of DNA-templated transcription"/>
    <property type="evidence" value="ECO:0007669"/>
    <property type="project" value="InterPro"/>
</dbReference>
<dbReference type="PROSITE" id="PS51075">
    <property type="entry name" value="MH1"/>
    <property type="match status" value="1"/>
</dbReference>
<dbReference type="SUPFAM" id="SSF56366">
    <property type="entry name" value="SMAD MH1 domain"/>
    <property type="match status" value="1"/>
</dbReference>
<dbReference type="Pfam" id="PF03165">
    <property type="entry name" value="MH1"/>
    <property type="match status" value="1"/>
</dbReference>
<sequence>MTTIIPKILLLDDEFRDTARILYSQIIKKGDELDRWDLNNLVHLLQLLWSEPIQVVRFQAAIISKDPSSECTVVSLPKDQNGIGNFRISPVKVACCLFRWPKLTEIRRIASVPWCKVKLNTGNNKICLNPYHYLAKLAHCKI</sequence>